<dbReference type="NCBIfam" id="NF004788">
    <property type="entry name" value="PRK06133.1"/>
    <property type="match status" value="1"/>
</dbReference>
<organism evidence="7 8">
    <name type="scientific">Roseateles asaccharophilus</name>
    <dbReference type="NCBI Taxonomy" id="582607"/>
    <lineage>
        <taxon>Bacteria</taxon>
        <taxon>Pseudomonadati</taxon>
        <taxon>Pseudomonadota</taxon>
        <taxon>Betaproteobacteria</taxon>
        <taxon>Burkholderiales</taxon>
        <taxon>Sphaerotilaceae</taxon>
        <taxon>Roseateles</taxon>
    </lineage>
</organism>
<protein>
    <submittedName>
        <fullName evidence="7">Glutamate carboxypeptidase</fullName>
    </submittedName>
</protein>
<dbReference type="InterPro" id="IPR050072">
    <property type="entry name" value="Peptidase_M20A"/>
</dbReference>
<evidence type="ECO:0000313" key="7">
    <source>
        <dbReference type="EMBL" id="TDP12779.1"/>
    </source>
</evidence>
<evidence type="ECO:0000256" key="2">
    <source>
        <dbReference type="ARBA" id="ARBA00022723"/>
    </source>
</evidence>
<evidence type="ECO:0000256" key="5">
    <source>
        <dbReference type="PIRSR" id="PIRSR037238-1"/>
    </source>
</evidence>
<keyword evidence="2" id="KW-0479">Metal-binding</keyword>
<dbReference type="SUPFAM" id="SSF53187">
    <property type="entry name" value="Zn-dependent exopeptidases"/>
    <property type="match status" value="1"/>
</dbReference>
<dbReference type="Pfam" id="PF07687">
    <property type="entry name" value="M20_dimer"/>
    <property type="match status" value="1"/>
</dbReference>
<dbReference type="OrthoDB" id="9776600at2"/>
<dbReference type="AlphaFoldDB" id="A0A4R6NAJ2"/>
<dbReference type="PROSITE" id="PS00758">
    <property type="entry name" value="ARGE_DAPE_CPG2_1"/>
    <property type="match status" value="1"/>
</dbReference>
<evidence type="ECO:0000256" key="3">
    <source>
        <dbReference type="ARBA" id="ARBA00022801"/>
    </source>
</evidence>
<dbReference type="PANTHER" id="PTHR43808">
    <property type="entry name" value="ACETYLORNITHINE DEACETYLASE"/>
    <property type="match status" value="1"/>
</dbReference>
<keyword evidence="4" id="KW-0862">Zinc</keyword>
<evidence type="ECO:0000313" key="8">
    <source>
        <dbReference type="Proteomes" id="UP000295357"/>
    </source>
</evidence>
<comment type="caution">
    <text evidence="7">The sequence shown here is derived from an EMBL/GenBank/DDBJ whole genome shotgun (WGS) entry which is preliminary data.</text>
</comment>
<evidence type="ECO:0000256" key="4">
    <source>
        <dbReference type="ARBA" id="ARBA00022833"/>
    </source>
</evidence>
<keyword evidence="7" id="KW-0121">Carboxypeptidase</keyword>
<dbReference type="CDD" id="cd03885">
    <property type="entry name" value="M20_CPDG2"/>
    <property type="match status" value="1"/>
</dbReference>
<feature type="active site" evidence="5">
    <location>
        <position position="139"/>
    </location>
</feature>
<sequence length="448" mass="47813">MSTLRPSFVARRSLLQQGLAALALSGGLIGLPQPGWAQSPLLAPEVVQALVAKEQAAFVQTLKSLVEIESGSSDREGLERIAALVAERLRAAGGQVELIEPSEAEIYKMFDTPERIGPMVKATFKGKGSRKILLIAHMDTVYPRGMLAQQPFRVEGSKAYGLGIADDKQGVAMLLHVVGLLKQLGVHQDWGQLTVLINSDEEISSPGSRATLTREGRAHDVVLSFEGGGAPDGPDQLRLATSGIAAANLLVKGRASHAGASPERGVNALYELSHQLLNARDLSDRAVGRQVHWTLARAGIVRNMIPPAAEASADIRVERVADFDGIEAALRERIKNKLLPESEVSLSFERRRPPLQATDAARRLAAHAESLAKAQGTPLVVRDVPTGGGTDAAFAALNTQAPVIEGMGLRGFGAHTTNAEYVQLDSFVSKMSLTLRLIADIASGRARW</sequence>
<dbReference type="PIRSF" id="PIRSF037238">
    <property type="entry name" value="Carboxypeptidase_G2"/>
    <property type="match status" value="1"/>
</dbReference>
<keyword evidence="3" id="KW-0378">Hydrolase</keyword>
<keyword evidence="7" id="KW-0645">Protease</keyword>
<evidence type="ECO:0000256" key="1">
    <source>
        <dbReference type="ARBA" id="ARBA00001947"/>
    </source>
</evidence>
<dbReference type="GO" id="GO:0004180">
    <property type="term" value="F:carboxypeptidase activity"/>
    <property type="evidence" value="ECO:0007669"/>
    <property type="project" value="UniProtKB-KW"/>
</dbReference>
<dbReference type="GO" id="GO:0046872">
    <property type="term" value="F:metal ion binding"/>
    <property type="evidence" value="ECO:0007669"/>
    <property type="project" value="UniProtKB-KW"/>
</dbReference>
<name>A0A4R6NAJ2_9BURK</name>
<dbReference type="Gene3D" id="3.30.70.360">
    <property type="match status" value="1"/>
</dbReference>
<accession>A0A4R6NAJ2</accession>
<dbReference type="InterPro" id="IPR017150">
    <property type="entry name" value="Pept_M20_glutamate_carboxypep"/>
</dbReference>
<dbReference type="InterPro" id="IPR001261">
    <property type="entry name" value="ArgE/DapE_CS"/>
</dbReference>
<dbReference type="RefSeq" id="WP_133601719.1">
    <property type="nucleotide sequence ID" value="NZ_JAUFPJ010000005.1"/>
</dbReference>
<dbReference type="PANTHER" id="PTHR43808:SF10">
    <property type="entry name" value="BLL3749 PROTEIN"/>
    <property type="match status" value="1"/>
</dbReference>
<evidence type="ECO:0000259" key="6">
    <source>
        <dbReference type="Pfam" id="PF07687"/>
    </source>
</evidence>
<dbReference type="Proteomes" id="UP000295357">
    <property type="component" value="Unassembled WGS sequence"/>
</dbReference>
<dbReference type="Gene3D" id="3.40.630.10">
    <property type="entry name" value="Zn peptidases"/>
    <property type="match status" value="1"/>
</dbReference>
<feature type="domain" description="Peptidase M20 dimerisation" evidence="6">
    <location>
        <begin position="240"/>
        <end position="339"/>
    </location>
</feature>
<dbReference type="EMBL" id="SNXE01000001">
    <property type="protein sequence ID" value="TDP12779.1"/>
    <property type="molecule type" value="Genomic_DNA"/>
</dbReference>
<dbReference type="InterPro" id="IPR036264">
    <property type="entry name" value="Bact_exopeptidase_dim_dom"/>
</dbReference>
<proteinExistence type="predicted"/>
<comment type="cofactor">
    <cofactor evidence="1">
        <name>Zn(2+)</name>
        <dbReference type="ChEBI" id="CHEBI:29105"/>
    </cofactor>
</comment>
<dbReference type="Pfam" id="PF01546">
    <property type="entry name" value="Peptidase_M20"/>
    <property type="match status" value="1"/>
</dbReference>
<dbReference type="InterPro" id="IPR002933">
    <property type="entry name" value="Peptidase_M20"/>
</dbReference>
<dbReference type="InterPro" id="IPR011650">
    <property type="entry name" value="Peptidase_M20_dimer"/>
</dbReference>
<dbReference type="SUPFAM" id="SSF55031">
    <property type="entry name" value="Bacterial exopeptidase dimerisation domain"/>
    <property type="match status" value="1"/>
</dbReference>
<gene>
    <name evidence="7" type="ORF">DFR39_101252</name>
</gene>
<feature type="active site" description="Proton acceptor" evidence="5">
    <location>
        <position position="201"/>
    </location>
</feature>
<keyword evidence="8" id="KW-1185">Reference proteome</keyword>
<reference evidence="7 8" key="1">
    <citation type="submission" date="2019-03" db="EMBL/GenBank/DDBJ databases">
        <title>Genomic Encyclopedia of Type Strains, Phase IV (KMG-IV): sequencing the most valuable type-strain genomes for metagenomic binning, comparative biology and taxonomic classification.</title>
        <authorList>
            <person name="Goeker M."/>
        </authorList>
    </citation>
    <scope>NUCLEOTIDE SEQUENCE [LARGE SCALE GENOMIC DNA]</scope>
    <source>
        <strain evidence="7 8">DSM 25082</strain>
    </source>
</reference>